<sequence length="129" mass="13986">MKKGFTLIELLAVIIILGIIALITTPIIQNAINSSSEEAFENSVNALVNLVDMDYNENARIGTQTYEFSENSLVYQGKNGDSDMELDYNGEINGGTGTITNNKGKISGNVENDDYKASISNSKVTVTKK</sequence>
<reference evidence="3" key="1">
    <citation type="submission" date="2020-10" db="EMBL/GenBank/DDBJ databases">
        <authorList>
            <person name="Gilroy R."/>
        </authorList>
    </citation>
    <scope>NUCLEOTIDE SEQUENCE</scope>
    <source>
        <strain evidence="3">CHK147-3167</strain>
    </source>
</reference>
<gene>
    <name evidence="3" type="ORF">IAB27_03585</name>
</gene>
<evidence type="ECO:0000313" key="3">
    <source>
        <dbReference type="EMBL" id="HIQ90692.1"/>
    </source>
</evidence>
<proteinExistence type="predicted"/>
<dbReference type="GO" id="GO:0015627">
    <property type="term" value="C:type II protein secretion system complex"/>
    <property type="evidence" value="ECO:0007669"/>
    <property type="project" value="InterPro"/>
</dbReference>
<protein>
    <submittedName>
        <fullName evidence="3">Prepilin-type N-terminal cleavage/methylation domain-containing protein</fullName>
    </submittedName>
</protein>
<organism evidence="3 4">
    <name type="scientific">Candidatus Coprosoma intestinipullorum</name>
    <dbReference type="NCBI Taxonomy" id="2840752"/>
    <lineage>
        <taxon>Bacteria</taxon>
        <taxon>Bacillati</taxon>
        <taxon>Bacillota</taxon>
        <taxon>Bacillota incertae sedis</taxon>
        <taxon>Candidatus Coprosoma</taxon>
    </lineage>
</organism>
<keyword evidence="2" id="KW-1133">Transmembrane helix</keyword>
<dbReference type="SUPFAM" id="SSF54523">
    <property type="entry name" value="Pili subunits"/>
    <property type="match status" value="1"/>
</dbReference>
<evidence type="ECO:0000256" key="1">
    <source>
        <dbReference type="ARBA" id="ARBA00022481"/>
    </source>
</evidence>
<evidence type="ECO:0000313" key="4">
    <source>
        <dbReference type="Proteomes" id="UP000886786"/>
    </source>
</evidence>
<dbReference type="Proteomes" id="UP000886786">
    <property type="component" value="Unassembled WGS sequence"/>
</dbReference>
<dbReference type="AlphaFoldDB" id="A0A9D1CYF2"/>
<accession>A0A9D1CYF2</accession>
<dbReference type="EMBL" id="DVFV01000068">
    <property type="protein sequence ID" value="HIQ90692.1"/>
    <property type="molecule type" value="Genomic_DNA"/>
</dbReference>
<name>A0A9D1CYF2_9FIRM</name>
<feature type="transmembrane region" description="Helical" evidence="2">
    <location>
        <begin position="7"/>
        <end position="28"/>
    </location>
</feature>
<dbReference type="InterPro" id="IPR000983">
    <property type="entry name" value="Bac_GSPG_pilin"/>
</dbReference>
<dbReference type="InterPro" id="IPR045584">
    <property type="entry name" value="Pilin-like"/>
</dbReference>
<keyword evidence="2" id="KW-0472">Membrane</keyword>
<dbReference type="GO" id="GO:0015628">
    <property type="term" value="P:protein secretion by the type II secretion system"/>
    <property type="evidence" value="ECO:0007669"/>
    <property type="project" value="InterPro"/>
</dbReference>
<keyword evidence="1" id="KW-0488">Methylation</keyword>
<keyword evidence="2" id="KW-0812">Transmembrane</keyword>
<dbReference type="InterPro" id="IPR012902">
    <property type="entry name" value="N_methyl_site"/>
</dbReference>
<dbReference type="Pfam" id="PF07963">
    <property type="entry name" value="N_methyl"/>
    <property type="match status" value="1"/>
</dbReference>
<dbReference type="Gene3D" id="3.30.700.10">
    <property type="entry name" value="Glycoprotein, Type 4 Pilin"/>
    <property type="match status" value="1"/>
</dbReference>
<dbReference type="PRINTS" id="PR00813">
    <property type="entry name" value="BCTERIALGSPG"/>
</dbReference>
<evidence type="ECO:0000256" key="2">
    <source>
        <dbReference type="SAM" id="Phobius"/>
    </source>
</evidence>
<reference evidence="3" key="2">
    <citation type="journal article" date="2021" name="PeerJ">
        <title>Extensive microbial diversity within the chicken gut microbiome revealed by metagenomics and culture.</title>
        <authorList>
            <person name="Gilroy R."/>
            <person name="Ravi A."/>
            <person name="Getino M."/>
            <person name="Pursley I."/>
            <person name="Horton D.L."/>
            <person name="Alikhan N.F."/>
            <person name="Baker D."/>
            <person name="Gharbi K."/>
            <person name="Hall N."/>
            <person name="Watson M."/>
            <person name="Adriaenssens E.M."/>
            <person name="Foster-Nyarko E."/>
            <person name="Jarju S."/>
            <person name="Secka A."/>
            <person name="Antonio M."/>
            <person name="Oren A."/>
            <person name="Chaudhuri R.R."/>
            <person name="La Ragione R."/>
            <person name="Hildebrand F."/>
            <person name="Pallen M.J."/>
        </authorList>
    </citation>
    <scope>NUCLEOTIDE SEQUENCE</scope>
    <source>
        <strain evidence="3">CHK147-3167</strain>
    </source>
</reference>
<dbReference type="PROSITE" id="PS00409">
    <property type="entry name" value="PROKAR_NTER_METHYL"/>
    <property type="match status" value="1"/>
</dbReference>
<dbReference type="NCBIfam" id="TIGR02532">
    <property type="entry name" value="IV_pilin_GFxxxE"/>
    <property type="match status" value="1"/>
</dbReference>
<comment type="caution">
    <text evidence="3">The sequence shown here is derived from an EMBL/GenBank/DDBJ whole genome shotgun (WGS) entry which is preliminary data.</text>
</comment>